<evidence type="ECO:0000256" key="9">
    <source>
        <dbReference type="ARBA" id="ARBA00048679"/>
    </source>
</evidence>
<feature type="region of interest" description="Disordered" evidence="11">
    <location>
        <begin position="467"/>
        <end position="518"/>
    </location>
</feature>
<evidence type="ECO:0000256" key="10">
    <source>
        <dbReference type="PROSITE-ProRule" id="PRU10141"/>
    </source>
</evidence>
<evidence type="ECO:0000256" key="3">
    <source>
        <dbReference type="ARBA" id="ARBA00022527"/>
    </source>
</evidence>
<dbReference type="PROSITE" id="PS00108">
    <property type="entry name" value="PROTEIN_KINASE_ST"/>
    <property type="match status" value="1"/>
</dbReference>
<dbReference type="GO" id="GO:0016301">
    <property type="term" value="F:kinase activity"/>
    <property type="evidence" value="ECO:0007669"/>
    <property type="project" value="UniProtKB-KW"/>
</dbReference>
<keyword evidence="4" id="KW-0808">Transferase</keyword>
<comment type="similarity">
    <text evidence="1">Belongs to the protein kinase superfamily. NEK Ser/Thr protein kinase family. NIMA subfamily.</text>
</comment>
<gene>
    <name evidence="13" type="primary">NEK5</name>
    <name evidence="13" type="ORF">KSP40_PGU002836</name>
</gene>
<keyword evidence="14" id="KW-1185">Reference proteome</keyword>
<comment type="catalytic activity">
    <reaction evidence="9">
        <text>L-seryl-[protein] + ATP = O-phospho-L-seryl-[protein] + ADP + H(+)</text>
        <dbReference type="Rhea" id="RHEA:17989"/>
        <dbReference type="Rhea" id="RHEA-COMP:9863"/>
        <dbReference type="Rhea" id="RHEA-COMP:11604"/>
        <dbReference type="ChEBI" id="CHEBI:15378"/>
        <dbReference type="ChEBI" id="CHEBI:29999"/>
        <dbReference type="ChEBI" id="CHEBI:30616"/>
        <dbReference type="ChEBI" id="CHEBI:83421"/>
        <dbReference type="ChEBI" id="CHEBI:456216"/>
        <dbReference type="EC" id="2.7.11.1"/>
    </reaction>
</comment>
<dbReference type="InterPro" id="IPR008271">
    <property type="entry name" value="Ser/Thr_kinase_AS"/>
</dbReference>
<dbReference type="EMBL" id="JBBWWR010000010">
    <property type="protein sequence ID" value="KAK8960232.1"/>
    <property type="molecule type" value="Genomic_DNA"/>
</dbReference>
<dbReference type="EC" id="2.7.11.1" evidence="2"/>
<evidence type="ECO:0000313" key="14">
    <source>
        <dbReference type="Proteomes" id="UP001412067"/>
    </source>
</evidence>
<dbReference type="InterPro" id="IPR011009">
    <property type="entry name" value="Kinase-like_dom_sf"/>
</dbReference>
<protein>
    <recommendedName>
        <fullName evidence="2">non-specific serine/threonine protein kinase</fullName>
        <ecNumber evidence="2">2.7.11.1</ecNumber>
    </recommendedName>
</protein>
<dbReference type="PROSITE" id="PS00107">
    <property type="entry name" value="PROTEIN_KINASE_ATP"/>
    <property type="match status" value="1"/>
</dbReference>
<keyword evidence="5 10" id="KW-0547">Nucleotide-binding</keyword>
<keyword evidence="7 10" id="KW-0067">ATP-binding</keyword>
<evidence type="ECO:0000256" key="11">
    <source>
        <dbReference type="SAM" id="MobiDB-lite"/>
    </source>
</evidence>
<dbReference type="Gene3D" id="1.10.510.10">
    <property type="entry name" value="Transferase(Phosphotransferase) domain 1"/>
    <property type="match status" value="1"/>
</dbReference>
<proteinExistence type="inferred from homology"/>
<dbReference type="InterPro" id="IPR017441">
    <property type="entry name" value="Protein_kinase_ATP_BS"/>
</dbReference>
<evidence type="ECO:0000256" key="5">
    <source>
        <dbReference type="ARBA" id="ARBA00022741"/>
    </source>
</evidence>
<comment type="catalytic activity">
    <reaction evidence="8">
        <text>L-threonyl-[protein] + ATP = O-phospho-L-threonyl-[protein] + ADP + H(+)</text>
        <dbReference type="Rhea" id="RHEA:46608"/>
        <dbReference type="Rhea" id="RHEA-COMP:11060"/>
        <dbReference type="Rhea" id="RHEA-COMP:11605"/>
        <dbReference type="ChEBI" id="CHEBI:15378"/>
        <dbReference type="ChEBI" id="CHEBI:30013"/>
        <dbReference type="ChEBI" id="CHEBI:30616"/>
        <dbReference type="ChEBI" id="CHEBI:61977"/>
        <dbReference type="ChEBI" id="CHEBI:456216"/>
        <dbReference type="EC" id="2.7.11.1"/>
    </reaction>
</comment>
<dbReference type="Gene3D" id="3.30.200.20">
    <property type="entry name" value="Phosphorylase Kinase, domain 1"/>
    <property type="match status" value="1"/>
</dbReference>
<evidence type="ECO:0000256" key="8">
    <source>
        <dbReference type="ARBA" id="ARBA00047899"/>
    </source>
</evidence>
<dbReference type="SUPFAM" id="SSF56112">
    <property type="entry name" value="Protein kinase-like (PK-like)"/>
    <property type="match status" value="1"/>
</dbReference>
<dbReference type="InterPro" id="IPR000719">
    <property type="entry name" value="Prot_kinase_dom"/>
</dbReference>
<dbReference type="Pfam" id="PF00069">
    <property type="entry name" value="Pkinase"/>
    <property type="match status" value="1"/>
</dbReference>
<dbReference type="SMART" id="SM00220">
    <property type="entry name" value="S_TKc"/>
    <property type="match status" value="1"/>
</dbReference>
<dbReference type="InterPro" id="IPR050660">
    <property type="entry name" value="NEK_Ser/Thr_kinase"/>
</dbReference>
<dbReference type="PANTHER" id="PTHR43671">
    <property type="entry name" value="SERINE/THREONINE-PROTEIN KINASE NEK"/>
    <property type="match status" value="1"/>
</dbReference>
<dbReference type="PANTHER" id="PTHR43671:SF98">
    <property type="entry name" value="SERINE_THREONINE-PROTEIN KINASE NEK11"/>
    <property type="match status" value="1"/>
</dbReference>
<reference evidence="13 14" key="1">
    <citation type="journal article" date="2022" name="Nat. Plants">
        <title>Genomes of leafy and leafless Platanthera orchids illuminate the evolution of mycoheterotrophy.</title>
        <authorList>
            <person name="Li M.H."/>
            <person name="Liu K.W."/>
            <person name="Li Z."/>
            <person name="Lu H.C."/>
            <person name="Ye Q.L."/>
            <person name="Zhang D."/>
            <person name="Wang J.Y."/>
            <person name="Li Y.F."/>
            <person name="Zhong Z.M."/>
            <person name="Liu X."/>
            <person name="Yu X."/>
            <person name="Liu D.K."/>
            <person name="Tu X.D."/>
            <person name="Liu B."/>
            <person name="Hao Y."/>
            <person name="Liao X.Y."/>
            <person name="Jiang Y.T."/>
            <person name="Sun W.H."/>
            <person name="Chen J."/>
            <person name="Chen Y.Q."/>
            <person name="Ai Y."/>
            <person name="Zhai J.W."/>
            <person name="Wu S.S."/>
            <person name="Zhou Z."/>
            <person name="Hsiao Y.Y."/>
            <person name="Wu W.L."/>
            <person name="Chen Y.Y."/>
            <person name="Lin Y.F."/>
            <person name="Hsu J.L."/>
            <person name="Li C.Y."/>
            <person name="Wang Z.W."/>
            <person name="Zhao X."/>
            <person name="Zhong W.Y."/>
            <person name="Ma X.K."/>
            <person name="Ma L."/>
            <person name="Huang J."/>
            <person name="Chen G.Z."/>
            <person name="Huang M.Z."/>
            <person name="Huang L."/>
            <person name="Peng D.H."/>
            <person name="Luo Y.B."/>
            <person name="Zou S.Q."/>
            <person name="Chen S.P."/>
            <person name="Lan S."/>
            <person name="Tsai W.C."/>
            <person name="Van de Peer Y."/>
            <person name="Liu Z.J."/>
        </authorList>
    </citation>
    <scope>NUCLEOTIDE SEQUENCE [LARGE SCALE GENOMIC DNA]</scope>
    <source>
        <strain evidence="13">Lor288</strain>
    </source>
</reference>
<comment type="caution">
    <text evidence="13">The sequence shown here is derived from an EMBL/GenBank/DDBJ whole genome shotgun (WGS) entry which is preliminary data.</text>
</comment>
<sequence>MESRMDQYEIMEQIGRGAFGAAILVNHKQERKKYVLKKIRLARQTERCRRSAHQEMALIARLQHPFIVEFKEAWVEKGCYVCIVTGYCEGGDMAEMMKKSNGTYFSEEKLLKWFAQLLLAVEYLHANYVLHRDLKCSNIFLTKDEDVRLGDFGLAKTLKADDLASSVVGTPNYMCPELLADIPYGFKSDIWSLGCCMYEMAAHRPAFKAFDMAGLISKINRSSIGPVPHCYSSSLKALIKSMLRKNPENRPNASEIVRHPYLQPHVNQNRSFPYPYVTQSSEDPISTVCSDSLKNASFSQSSSISSSDWEILHSTQRNVLDRAIPDHKAPEGVLALANNQVESSSDYVSSHVSDKSPPIIDIFTPETQKQTSTSVISNQQQSIKAKQPRTAKNIFVTLKEEGRVRETSSPVRASRLKADALTNPRPSTETSHKTAKLCSSNSFCSQASQEKEANYAKSMRSPKHQAHVVEPSSTVKANHDLVSPSDGLKKINEADSTVKRRQRHPFSMARKATSPSKKSFDLENQIPVNISVRRLPARMNRESDKTPHHFPCKSTQVNSSIQKCENHYYEDPSTIEMNSGNLKAQVSSEEVSQEMIKKKTPWVSLDDDVYIAHASEISKSNPNGCSTISDAQPVLNYLPAESHEHNCRLSTSNPKVNYSLVEINHHGSSTPNPEVSLMDISKNSASTDGVSLPSSLMEPPVTGSEQDFFSKNELFVSKTELKPLFIQSNDEKYTVRGLVSSLPDITPFITSAAKSSPLDRGTTQNQVSEKQGTHITPAFDDVIHVIRHSSFRVGNEQSVIESKEMFVQNGDTTQILDVVHDGMEMRNTVSPNMKSQSTMETSAAKAITDEQNSVMEKSVLSDLGKLKKEEENPSKETLDVKSFQQRAEALEGLLELSAELLQYNRLEELAVVLKPFGKDSKVSPRETAIWLAKSLKGIMTGDACRSSS</sequence>
<evidence type="ECO:0000313" key="13">
    <source>
        <dbReference type="EMBL" id="KAK8960232.1"/>
    </source>
</evidence>
<feature type="domain" description="Protein kinase" evidence="12">
    <location>
        <begin position="8"/>
        <end position="262"/>
    </location>
</feature>
<evidence type="ECO:0000259" key="12">
    <source>
        <dbReference type="PROSITE" id="PS50011"/>
    </source>
</evidence>
<feature type="compositionally biased region" description="Basic and acidic residues" evidence="11">
    <location>
        <begin position="487"/>
        <end position="498"/>
    </location>
</feature>
<keyword evidence="6 13" id="KW-0418">Kinase</keyword>
<organism evidence="13 14">
    <name type="scientific">Platanthera guangdongensis</name>
    <dbReference type="NCBI Taxonomy" id="2320717"/>
    <lineage>
        <taxon>Eukaryota</taxon>
        <taxon>Viridiplantae</taxon>
        <taxon>Streptophyta</taxon>
        <taxon>Embryophyta</taxon>
        <taxon>Tracheophyta</taxon>
        <taxon>Spermatophyta</taxon>
        <taxon>Magnoliopsida</taxon>
        <taxon>Liliopsida</taxon>
        <taxon>Asparagales</taxon>
        <taxon>Orchidaceae</taxon>
        <taxon>Orchidoideae</taxon>
        <taxon>Orchideae</taxon>
        <taxon>Orchidinae</taxon>
        <taxon>Platanthera</taxon>
    </lineage>
</organism>
<dbReference type="CDD" id="cd08215">
    <property type="entry name" value="STKc_Nek"/>
    <property type="match status" value="1"/>
</dbReference>
<feature type="binding site" evidence="10">
    <location>
        <position position="37"/>
    </location>
    <ligand>
        <name>ATP</name>
        <dbReference type="ChEBI" id="CHEBI:30616"/>
    </ligand>
</feature>
<name>A0ABR2M8K3_9ASPA</name>
<evidence type="ECO:0000256" key="6">
    <source>
        <dbReference type="ARBA" id="ARBA00022777"/>
    </source>
</evidence>
<accession>A0ABR2M8K3</accession>
<evidence type="ECO:0000256" key="7">
    <source>
        <dbReference type="ARBA" id="ARBA00022840"/>
    </source>
</evidence>
<dbReference type="Proteomes" id="UP001412067">
    <property type="component" value="Unassembled WGS sequence"/>
</dbReference>
<evidence type="ECO:0000256" key="4">
    <source>
        <dbReference type="ARBA" id="ARBA00022679"/>
    </source>
</evidence>
<evidence type="ECO:0000256" key="1">
    <source>
        <dbReference type="ARBA" id="ARBA00010886"/>
    </source>
</evidence>
<evidence type="ECO:0000256" key="2">
    <source>
        <dbReference type="ARBA" id="ARBA00012513"/>
    </source>
</evidence>
<keyword evidence="3" id="KW-0723">Serine/threonine-protein kinase</keyword>
<dbReference type="PROSITE" id="PS50011">
    <property type="entry name" value="PROTEIN_KINASE_DOM"/>
    <property type="match status" value="1"/>
</dbReference>